<comment type="function">
    <text evidence="9">Catalytic subunit of the GMPPA-GMPPB mannose-1-phosphate guanylyltransferase complex. Catalyzes the formation of GDP-mannose, an essential precursor of glycan moieties of glycoproteins and glycolipids. Can catalyze the reverse reaction in vitro. Together with GMPPA regulates GDP-alpha-D-mannose levels.</text>
</comment>
<evidence type="ECO:0000256" key="12">
    <source>
        <dbReference type="ARBA" id="ARBA00077075"/>
    </source>
</evidence>
<feature type="compositionally biased region" description="Gly residues" evidence="14">
    <location>
        <begin position="68"/>
        <end position="82"/>
    </location>
</feature>
<gene>
    <name evidence="17" type="primary">GMPPB</name>
</gene>
<keyword evidence="6" id="KW-0547">Nucleotide-binding</keyword>
<dbReference type="InterPro" id="IPR018357">
    <property type="entry name" value="Hexapep_transf_CS"/>
</dbReference>
<dbReference type="GO" id="GO:0005525">
    <property type="term" value="F:GTP binding"/>
    <property type="evidence" value="ECO:0007669"/>
    <property type="project" value="UniProtKB-KW"/>
</dbReference>
<sequence length="496" mass="54712">MLGRRRPCHVHASRLARPDSRHCRPEFRASRPPSGVAYWFVAAWDPALGKTERTRQRQSWSVWQVKGAGPGTTAGVRGGSRPGGPQTPRSPGLILQPPAGAMKALILVGGYGTRLRPLTLSIPKPLVDFCNKPILLHQVEALAAAGVDHVILAVSYMSQVLEKEMKAQEQRLGIRISMSHEEEPLGTAGPLALARDLLSETADPFFVLNSDVICDFPFQAMVQFHRHHGQEGSILVRDQVFLLILPPPMPSLSQPPALNCPLMLWVQSCRVTKVEEPSKYGVVVCEADTGRIHRFVEKPQVFVSNKINAGMYILSPAVLRRIQLQPTSIEKEIFPVMAKEGQLYAMELQGFWMDIGQPKDFLTGMCLFLQSLRQKQPEQLCSGPGIVGNVLVDPSARIGQNCSIGPNVSLGPGVVVEDGVCIRRCTVLRDAHIRSHSWLESCIVGWRCRVGQWVRMENVTVLGEDVIVNDELYLNGASVLPHKSIGESVPEPRIIM</sequence>
<dbReference type="SUPFAM" id="SSF53448">
    <property type="entry name" value="Nucleotide-diphospho-sugar transferases"/>
    <property type="match status" value="1"/>
</dbReference>
<keyword evidence="5" id="KW-0548">Nucleotidyltransferase</keyword>
<dbReference type="Pfam" id="PF00483">
    <property type="entry name" value="NTP_transferase"/>
    <property type="match status" value="2"/>
</dbReference>
<evidence type="ECO:0000256" key="9">
    <source>
        <dbReference type="ARBA" id="ARBA00055568"/>
    </source>
</evidence>
<comment type="pathway">
    <text evidence="1">Nucleotide-sugar biosynthesis; GDP-alpha-D-mannose biosynthesis; GDP-alpha-D-mannose from alpha-D-mannose 1-phosphate (GTP route): step 1/1.</text>
</comment>
<evidence type="ECO:0000313" key="17">
    <source>
        <dbReference type="Ensembl" id="ENSEASP00005060333.1"/>
    </source>
</evidence>
<evidence type="ECO:0000256" key="13">
    <source>
        <dbReference type="ARBA" id="ARBA00083345"/>
    </source>
</evidence>
<dbReference type="FunFam" id="2.160.10.10:FF:000018">
    <property type="entry name" value="Mannose-1-phosphate guanyltransferase beta"/>
    <property type="match status" value="1"/>
</dbReference>
<evidence type="ECO:0000256" key="5">
    <source>
        <dbReference type="ARBA" id="ARBA00022695"/>
    </source>
</evidence>
<dbReference type="CDD" id="cd06425">
    <property type="entry name" value="M1P_guanylylT_B_like_N"/>
    <property type="match status" value="1"/>
</dbReference>
<dbReference type="GO" id="GO:0004475">
    <property type="term" value="F:mannose-1-phosphate guanylyltransferase (GTP) activity"/>
    <property type="evidence" value="ECO:0007669"/>
    <property type="project" value="UniProtKB-EC"/>
</dbReference>
<evidence type="ECO:0000256" key="1">
    <source>
        <dbReference type="ARBA" id="ARBA00004823"/>
    </source>
</evidence>
<evidence type="ECO:0000256" key="3">
    <source>
        <dbReference type="ARBA" id="ARBA00012387"/>
    </source>
</evidence>
<dbReference type="InterPro" id="IPR056729">
    <property type="entry name" value="GMPPB_C"/>
</dbReference>
<comment type="similarity">
    <text evidence="2">Belongs to the transferase hexapeptide repeat family.</text>
</comment>
<dbReference type="FunFam" id="3.90.550.10:FF:000013">
    <property type="entry name" value="mannose-1-phosphate guanyltransferase beta"/>
    <property type="match status" value="1"/>
</dbReference>
<evidence type="ECO:0000256" key="14">
    <source>
        <dbReference type="SAM" id="MobiDB-lite"/>
    </source>
</evidence>
<feature type="domain" description="Nucleotidyl transferase" evidence="15">
    <location>
        <begin position="103"/>
        <end position="234"/>
    </location>
</feature>
<organism evidence="17 18">
    <name type="scientific">Equus asinus</name>
    <name type="common">Donkey</name>
    <name type="synonym">Equus africanus asinus</name>
    <dbReference type="NCBI Taxonomy" id="9793"/>
    <lineage>
        <taxon>Eukaryota</taxon>
        <taxon>Metazoa</taxon>
        <taxon>Chordata</taxon>
        <taxon>Craniata</taxon>
        <taxon>Vertebrata</taxon>
        <taxon>Euteleostomi</taxon>
        <taxon>Mammalia</taxon>
        <taxon>Eutheria</taxon>
        <taxon>Laurasiatheria</taxon>
        <taxon>Perissodactyla</taxon>
        <taxon>Equidae</taxon>
        <taxon>Equus</taxon>
    </lineage>
</organism>
<keyword evidence="4" id="KW-0808">Transferase</keyword>
<dbReference type="Gene3D" id="3.90.550.10">
    <property type="entry name" value="Spore Coat Polysaccharide Biosynthesis Protein SpsA, Chain A"/>
    <property type="match status" value="1"/>
</dbReference>
<dbReference type="EC" id="2.7.7.13" evidence="3"/>
<comment type="catalytic activity">
    <reaction evidence="8">
        <text>alpha-D-mannose 1-phosphate + GTP + H(+) = GDP-alpha-D-mannose + diphosphate</text>
        <dbReference type="Rhea" id="RHEA:15229"/>
        <dbReference type="ChEBI" id="CHEBI:15378"/>
        <dbReference type="ChEBI" id="CHEBI:33019"/>
        <dbReference type="ChEBI" id="CHEBI:37565"/>
        <dbReference type="ChEBI" id="CHEBI:57527"/>
        <dbReference type="ChEBI" id="CHEBI:58409"/>
        <dbReference type="EC" id="2.7.7.13"/>
    </reaction>
    <physiologicalReaction direction="left-to-right" evidence="8">
        <dbReference type="Rhea" id="RHEA:15230"/>
    </physiologicalReaction>
    <physiologicalReaction direction="right-to-left" evidence="8">
        <dbReference type="Rhea" id="RHEA:15231"/>
    </physiologicalReaction>
</comment>
<feature type="compositionally biased region" description="Basic residues" evidence="14">
    <location>
        <begin position="1"/>
        <end position="14"/>
    </location>
</feature>
<evidence type="ECO:0000256" key="11">
    <source>
        <dbReference type="ARBA" id="ARBA00072347"/>
    </source>
</evidence>
<name>A0A9L0K678_EQUAS</name>
<dbReference type="GO" id="GO:0005829">
    <property type="term" value="C:cytosol"/>
    <property type="evidence" value="ECO:0007669"/>
    <property type="project" value="Ensembl"/>
</dbReference>
<feature type="region of interest" description="Disordered" evidence="14">
    <location>
        <begin position="1"/>
        <end position="29"/>
    </location>
</feature>
<accession>A0A9L0K678</accession>
<dbReference type="Proteomes" id="UP000694387">
    <property type="component" value="Chromosome 21"/>
</dbReference>
<dbReference type="Ensembl" id="ENSEAST00005078852.1">
    <property type="protein sequence ID" value="ENSEASP00005060333.1"/>
    <property type="gene ID" value="ENSEASG00005011753.2"/>
</dbReference>
<evidence type="ECO:0000256" key="10">
    <source>
        <dbReference type="ARBA" id="ARBA00062589"/>
    </source>
</evidence>
<keyword evidence="18" id="KW-1185">Reference proteome</keyword>
<evidence type="ECO:0000256" key="4">
    <source>
        <dbReference type="ARBA" id="ARBA00022679"/>
    </source>
</evidence>
<dbReference type="PANTHER" id="PTHR22572">
    <property type="entry name" value="SUGAR-1-PHOSPHATE GUANYL TRANSFERASE"/>
    <property type="match status" value="1"/>
</dbReference>
<dbReference type="AlphaFoldDB" id="A0A9L0K678"/>
<dbReference type="InterPro" id="IPR005835">
    <property type="entry name" value="NTP_transferase_dom"/>
</dbReference>
<evidence type="ECO:0000259" key="15">
    <source>
        <dbReference type="Pfam" id="PF00483"/>
    </source>
</evidence>
<dbReference type="GO" id="GO:0120508">
    <property type="term" value="C:GDP-mannose pyrophosphorylase complex"/>
    <property type="evidence" value="ECO:0007669"/>
    <property type="project" value="Ensembl"/>
</dbReference>
<dbReference type="InterPro" id="IPR029044">
    <property type="entry name" value="Nucleotide-diphossugar_trans"/>
</dbReference>
<evidence type="ECO:0000256" key="6">
    <source>
        <dbReference type="ARBA" id="ARBA00022741"/>
    </source>
</evidence>
<feature type="compositionally biased region" description="Basic and acidic residues" evidence="14">
    <location>
        <begin position="16"/>
        <end position="29"/>
    </location>
</feature>
<comment type="subunit">
    <text evidence="10">Component of the GMPPA-GMPPB mannose-1-phosphate guanylyltransferase complex composed of 4 GMPPA subunits and 8 GMPPB subunits; the complex is organized into three layers, a central layer made up of 2 GMPPA dimers sandwiched between two layers each made up of 2 GMPPB dimers. GMPPB catalytic activity is reduced when part of the complex and binding of GDP-alpha-D-Mannose by GMPPA induces allosteric feedback inhibition of GMPPB.</text>
</comment>
<dbReference type="GeneTree" id="ENSGT00940000158909"/>
<protein>
    <recommendedName>
        <fullName evidence="11">Mannose-1-phosphate guanylyltransferase catalytic subunit beta</fullName>
        <ecNumber evidence="3">2.7.7.13</ecNumber>
    </recommendedName>
    <alternativeName>
        <fullName evidence="13">GDP-mannose pyrophosphorylase B</fullName>
    </alternativeName>
    <alternativeName>
        <fullName evidence="12">GTP-mannose-1-phosphate guanylyltransferase beta</fullName>
    </alternativeName>
</protein>
<dbReference type="InterPro" id="IPR050486">
    <property type="entry name" value="Mannose-1P_guanyltransferase"/>
</dbReference>
<keyword evidence="7" id="KW-0342">GTP-binding</keyword>
<reference evidence="17" key="2">
    <citation type="submission" date="2025-08" db="UniProtKB">
        <authorList>
            <consortium name="Ensembl"/>
        </authorList>
    </citation>
    <scope>IDENTIFICATION</scope>
</reference>
<reference evidence="17 18" key="1">
    <citation type="journal article" date="2020" name="Nat. Commun.">
        <title>Donkey genomes provide new insights into domestication and selection for coat color.</title>
        <authorList>
            <person name="Wang"/>
            <person name="C."/>
            <person name="Li"/>
            <person name="H."/>
            <person name="Guo"/>
            <person name="Y."/>
            <person name="Huang"/>
            <person name="J."/>
            <person name="Sun"/>
            <person name="Y."/>
            <person name="Min"/>
            <person name="J."/>
            <person name="Wang"/>
            <person name="J."/>
            <person name="Fang"/>
            <person name="X."/>
            <person name="Zhao"/>
            <person name="Z."/>
            <person name="Wang"/>
            <person name="S."/>
            <person name="Zhang"/>
            <person name="Y."/>
            <person name="Liu"/>
            <person name="Q."/>
            <person name="Jiang"/>
            <person name="Q."/>
            <person name="Wang"/>
            <person name="X."/>
            <person name="Guo"/>
            <person name="Y."/>
            <person name="Yang"/>
            <person name="C."/>
            <person name="Wang"/>
            <person name="Y."/>
            <person name="Tian"/>
            <person name="F."/>
            <person name="Zhuang"/>
            <person name="G."/>
            <person name="Fan"/>
            <person name="Y."/>
            <person name="Gao"/>
            <person name="Q."/>
            <person name="Li"/>
            <person name="Y."/>
            <person name="Ju"/>
            <person name="Z."/>
            <person name="Li"/>
            <person name="J."/>
            <person name="Li"/>
            <person name="R."/>
            <person name="Hou"/>
            <person name="M."/>
            <person name="Yang"/>
            <person name="G."/>
            <person name="Liu"/>
            <person name="G."/>
            <person name="Liu"/>
            <person name="W."/>
            <person name="Guo"/>
            <person name="J."/>
            <person name="Pan"/>
            <person name="S."/>
            <person name="Fan"/>
            <person name="G."/>
            <person name="Zhang"/>
            <person name="W."/>
            <person name="Zhang"/>
            <person name="R."/>
            <person name="Yu"/>
            <person name="J."/>
            <person name="Zhang"/>
            <person name="X."/>
            <person name="Yin"/>
            <person name="Q."/>
            <person name="Ji"/>
            <person name="C."/>
            <person name="Jin"/>
            <person name="Y."/>
            <person name="Yue"/>
            <person name="G."/>
            <person name="Liu"/>
            <person name="M."/>
            <person name="Xu"/>
            <person name="J."/>
            <person name="Liu"/>
            <person name="S."/>
            <person name="Jordana"/>
            <person name="J."/>
            <person name="Noce"/>
            <person name="A."/>
            <person name="Amills"/>
            <person name="M."/>
            <person name="Wu"/>
            <person name="D.D."/>
            <person name="Li"/>
            <person name="S."/>
            <person name="Zhou"/>
            <person name="X. and Zhong"/>
            <person name="J."/>
        </authorList>
    </citation>
    <scope>NUCLEOTIDE SEQUENCE [LARGE SCALE GENOMIC DNA]</scope>
</reference>
<dbReference type="GO" id="GO:0061728">
    <property type="term" value="P:GDP-mannose biosynthetic process from mannose"/>
    <property type="evidence" value="ECO:0007669"/>
    <property type="project" value="Ensembl"/>
</dbReference>
<evidence type="ECO:0000256" key="2">
    <source>
        <dbReference type="ARBA" id="ARBA00007274"/>
    </source>
</evidence>
<evidence type="ECO:0000256" key="7">
    <source>
        <dbReference type="ARBA" id="ARBA00023134"/>
    </source>
</evidence>
<evidence type="ECO:0000313" key="18">
    <source>
        <dbReference type="Proteomes" id="UP000694387"/>
    </source>
</evidence>
<dbReference type="PROSITE" id="PS00101">
    <property type="entry name" value="HEXAPEP_TRANSFERASES"/>
    <property type="match status" value="1"/>
</dbReference>
<dbReference type="Pfam" id="PF25087">
    <property type="entry name" value="GMPPB_C"/>
    <property type="match status" value="1"/>
</dbReference>
<feature type="region of interest" description="Disordered" evidence="14">
    <location>
        <begin position="66"/>
        <end position="95"/>
    </location>
</feature>
<evidence type="ECO:0000256" key="8">
    <source>
        <dbReference type="ARBA" id="ARBA00052819"/>
    </source>
</evidence>
<feature type="domain" description="Mannose-1-phosphate guanyltransferase C-terminal" evidence="16">
    <location>
        <begin position="386"/>
        <end position="495"/>
    </location>
</feature>
<feature type="domain" description="Nucleotidyl transferase" evidence="15">
    <location>
        <begin position="268"/>
        <end position="366"/>
    </location>
</feature>
<evidence type="ECO:0000259" key="16">
    <source>
        <dbReference type="Pfam" id="PF25087"/>
    </source>
</evidence>
<reference evidence="17" key="3">
    <citation type="submission" date="2025-09" db="UniProtKB">
        <authorList>
            <consortium name="Ensembl"/>
        </authorList>
    </citation>
    <scope>IDENTIFICATION</scope>
</reference>
<dbReference type="Gene3D" id="2.160.10.10">
    <property type="entry name" value="Hexapeptide repeat proteins"/>
    <property type="match status" value="1"/>
</dbReference>
<dbReference type="InterPro" id="IPR045233">
    <property type="entry name" value="GMPPB_N"/>
</dbReference>
<proteinExistence type="inferred from homology"/>